<protein>
    <submittedName>
        <fullName evidence="1">Uncharacterized protein</fullName>
    </submittedName>
</protein>
<gene>
    <name evidence="1" type="primary">orf06904</name>
    <name evidence="1" type="ORF">Q903MT_gene6850</name>
</gene>
<reference evidence="1" key="1">
    <citation type="submission" date="2019-03" db="EMBL/GenBank/DDBJ databases">
        <title>Largest Complete Mitochondrial Genome of a Gymnosperm, Sitka Spruce (Picea sitchensis), Indicates Complex Physical Structure.</title>
        <authorList>
            <person name="Jackman S.D."/>
            <person name="Coombe L."/>
            <person name="Warren R."/>
            <person name="Kirk H."/>
            <person name="Trinh E."/>
            <person name="McLeod T."/>
            <person name="Pleasance S."/>
            <person name="Pandoh P."/>
            <person name="Zhao Y."/>
            <person name="Coope R."/>
            <person name="Bousquet J."/>
            <person name="Bohlmann J.C."/>
            <person name="Jones S.J.M."/>
            <person name="Birol I."/>
        </authorList>
    </citation>
    <scope>NUCLEOTIDE SEQUENCE</scope>
    <source>
        <strain evidence="1">Q903</strain>
    </source>
</reference>
<dbReference type="EMBL" id="MK697706">
    <property type="protein sequence ID" value="QHR92802.1"/>
    <property type="molecule type" value="Genomic_DNA"/>
</dbReference>
<proteinExistence type="predicted"/>
<sequence>MAQGGLYIRELEIPLDKCEISITSTHGIIEISCSLILLAIDGVGRRLDLQTKHVYPPYLF</sequence>
<accession>A0A6B9XS77</accession>
<evidence type="ECO:0000313" key="1">
    <source>
        <dbReference type="EMBL" id="QHR92802.1"/>
    </source>
</evidence>
<organism evidence="1">
    <name type="scientific">Picea sitchensis</name>
    <name type="common">Sitka spruce</name>
    <name type="synonym">Pinus sitchensis</name>
    <dbReference type="NCBI Taxonomy" id="3332"/>
    <lineage>
        <taxon>Eukaryota</taxon>
        <taxon>Viridiplantae</taxon>
        <taxon>Streptophyta</taxon>
        <taxon>Embryophyta</taxon>
        <taxon>Tracheophyta</taxon>
        <taxon>Spermatophyta</taxon>
        <taxon>Pinopsida</taxon>
        <taxon>Pinidae</taxon>
        <taxon>Conifers I</taxon>
        <taxon>Pinales</taxon>
        <taxon>Pinaceae</taxon>
        <taxon>Picea</taxon>
    </lineage>
</organism>
<geneLocation type="mitochondrion" evidence="1"/>
<keyword evidence="1" id="KW-0496">Mitochondrion</keyword>
<name>A0A6B9XS77_PICSI</name>
<dbReference type="AlphaFoldDB" id="A0A6B9XS77"/>